<evidence type="ECO:0000313" key="6">
    <source>
        <dbReference type="Proteomes" id="UP001200034"/>
    </source>
</evidence>
<evidence type="ECO:0000313" key="5">
    <source>
        <dbReference type="EMBL" id="KAH8378314.1"/>
    </source>
</evidence>
<dbReference type="PANTHER" id="PTHR46159:SF6">
    <property type="entry name" value="OS12G0605300 PROTEIN"/>
    <property type="match status" value="1"/>
</dbReference>
<evidence type="ECO:0000259" key="4">
    <source>
        <dbReference type="PROSITE" id="PS51634"/>
    </source>
</evidence>
<protein>
    <recommendedName>
        <fullName evidence="4">CRC domain-containing protein</fullName>
    </recommendedName>
</protein>
<dbReference type="GO" id="GO:0005634">
    <property type="term" value="C:nucleus"/>
    <property type="evidence" value="ECO:0007669"/>
    <property type="project" value="UniProtKB-SubCell"/>
</dbReference>
<dbReference type="AlphaFoldDB" id="A0AAD4PNR8"/>
<comment type="similarity">
    <text evidence="2">Belongs to the lin-54 family.</text>
</comment>
<comment type="subcellular location">
    <subcellularLocation>
        <location evidence="1">Nucleus</location>
    </subcellularLocation>
</comment>
<keyword evidence="6" id="KW-1185">Reference proteome</keyword>
<name>A0AAD4PNR8_9MUSC</name>
<gene>
    <name evidence="5" type="ORF">KR093_010691</name>
</gene>
<feature type="non-terminal residue" evidence="5">
    <location>
        <position position="1"/>
    </location>
</feature>
<dbReference type="InterPro" id="IPR033467">
    <property type="entry name" value="Tesmin/TSO1-like_CXC"/>
</dbReference>
<evidence type="ECO:0000256" key="1">
    <source>
        <dbReference type="ARBA" id="ARBA00004123"/>
    </source>
</evidence>
<evidence type="ECO:0000256" key="3">
    <source>
        <dbReference type="ARBA" id="ARBA00023242"/>
    </source>
</evidence>
<comment type="caution">
    <text evidence="5">The sequence shown here is derived from an EMBL/GenBank/DDBJ whole genome shotgun (WGS) entry which is preliminary data.</text>
</comment>
<dbReference type="GO" id="GO:0003700">
    <property type="term" value="F:DNA-binding transcription factor activity"/>
    <property type="evidence" value="ECO:0007669"/>
    <property type="project" value="InterPro"/>
</dbReference>
<dbReference type="InterPro" id="IPR005172">
    <property type="entry name" value="CRC"/>
</dbReference>
<feature type="non-terminal residue" evidence="5">
    <location>
        <position position="199"/>
    </location>
</feature>
<dbReference type="EMBL" id="JAJJHW010001127">
    <property type="protein sequence ID" value="KAH8378314.1"/>
    <property type="molecule type" value="Genomic_DNA"/>
</dbReference>
<reference evidence="5" key="1">
    <citation type="journal article" date="2021" name="Mol. Ecol. Resour.">
        <title>Phylogenomic analyses of the genus Drosophila reveals genomic signals of climate adaptation.</title>
        <authorList>
            <person name="Li F."/>
            <person name="Rane R.V."/>
            <person name="Luria V."/>
            <person name="Xiong Z."/>
            <person name="Chen J."/>
            <person name="Li Z."/>
            <person name="Catullo R.A."/>
            <person name="Griffin P.C."/>
            <person name="Schiffer M."/>
            <person name="Pearce S."/>
            <person name="Lee S.F."/>
            <person name="McElroy K."/>
            <person name="Stocker A."/>
            <person name="Shirriffs J."/>
            <person name="Cockerell F."/>
            <person name="Coppin C."/>
            <person name="Sgro C.M."/>
            <person name="Karger A."/>
            <person name="Cain J.W."/>
            <person name="Weber J.A."/>
            <person name="Santpere G."/>
            <person name="Kirschner M.W."/>
            <person name="Hoffmann A.A."/>
            <person name="Oakeshott J.G."/>
            <person name="Zhang G."/>
        </authorList>
    </citation>
    <scope>NUCLEOTIDE SEQUENCE</scope>
    <source>
        <strain evidence="5">BGI-SZ-2011g</strain>
    </source>
</reference>
<keyword evidence="3" id="KW-0539">Nucleus</keyword>
<organism evidence="5 6">
    <name type="scientific">Drosophila rubida</name>
    <dbReference type="NCBI Taxonomy" id="30044"/>
    <lineage>
        <taxon>Eukaryota</taxon>
        <taxon>Metazoa</taxon>
        <taxon>Ecdysozoa</taxon>
        <taxon>Arthropoda</taxon>
        <taxon>Hexapoda</taxon>
        <taxon>Insecta</taxon>
        <taxon>Pterygota</taxon>
        <taxon>Neoptera</taxon>
        <taxon>Endopterygota</taxon>
        <taxon>Diptera</taxon>
        <taxon>Brachycera</taxon>
        <taxon>Muscomorpha</taxon>
        <taxon>Ephydroidea</taxon>
        <taxon>Drosophilidae</taxon>
        <taxon>Drosophila</taxon>
    </lineage>
</organism>
<proteinExistence type="inferred from homology"/>
<dbReference type="InterPro" id="IPR044522">
    <property type="entry name" value="TSO1-like"/>
</dbReference>
<dbReference type="Proteomes" id="UP001200034">
    <property type="component" value="Unassembled WGS sequence"/>
</dbReference>
<dbReference type="SMART" id="SM01114">
    <property type="entry name" value="CXC"/>
    <property type="match status" value="1"/>
</dbReference>
<sequence>KGCCCKRSQCIKNYCDCYQSMTTCSIYCKCIGCRNTEERVTTATPPKKSAQATKRERAVTQSAKAAAAAAAKEGTNILLKPAPVTALYTTHPQPQKIIVPQLAPVAAIQLPDVDLENVITLPPPNASVQAKKPQAVQPTIAPLPAPPRDVNVLNPTLNAALLECVVVQALEAEEFGFNEQHVSKLVFHEFSRNLQAILK</sequence>
<accession>A0AAD4PNR8</accession>
<dbReference type="PANTHER" id="PTHR46159">
    <property type="entry name" value="PROTEIN TESMIN/TSO1-LIKE CXC 2"/>
    <property type="match status" value="1"/>
</dbReference>
<dbReference type="PROSITE" id="PS51634">
    <property type="entry name" value="CRC"/>
    <property type="match status" value="1"/>
</dbReference>
<dbReference type="Pfam" id="PF03638">
    <property type="entry name" value="TCR"/>
    <property type="match status" value="1"/>
</dbReference>
<evidence type="ECO:0000256" key="2">
    <source>
        <dbReference type="ARBA" id="ARBA00007267"/>
    </source>
</evidence>
<feature type="domain" description="CRC" evidence="4">
    <location>
        <begin position="1"/>
        <end position="38"/>
    </location>
</feature>